<protein>
    <submittedName>
        <fullName evidence="2">Uncharacterized protein</fullName>
    </submittedName>
</protein>
<dbReference type="AlphaFoldDB" id="A0A6C0HFH3"/>
<organism evidence="2">
    <name type="scientific">viral metagenome</name>
    <dbReference type="NCBI Taxonomy" id="1070528"/>
    <lineage>
        <taxon>unclassified sequences</taxon>
        <taxon>metagenomes</taxon>
        <taxon>organismal metagenomes</taxon>
    </lineage>
</organism>
<evidence type="ECO:0000313" key="2">
    <source>
        <dbReference type="EMBL" id="QHT79204.1"/>
    </source>
</evidence>
<sequence>MANKWITHIKKTMKTMKSRGTYKKGMGLKQVIKEAKKSWHKVKGKRGGGEDSSSEEEADPPMGGRRRRKHGKTQRRRKH</sequence>
<name>A0A6C0HFH3_9ZZZZ</name>
<reference evidence="2" key="1">
    <citation type="journal article" date="2020" name="Nature">
        <title>Giant virus diversity and host interactions through global metagenomics.</title>
        <authorList>
            <person name="Schulz F."/>
            <person name="Roux S."/>
            <person name="Paez-Espino D."/>
            <person name="Jungbluth S."/>
            <person name="Walsh D.A."/>
            <person name="Denef V.J."/>
            <person name="McMahon K.D."/>
            <person name="Konstantinidis K.T."/>
            <person name="Eloe-Fadrosh E.A."/>
            <person name="Kyrpides N.C."/>
            <person name="Woyke T."/>
        </authorList>
    </citation>
    <scope>NUCLEOTIDE SEQUENCE</scope>
    <source>
        <strain evidence="2">GVMAG-M-3300023179-99</strain>
    </source>
</reference>
<proteinExistence type="predicted"/>
<accession>A0A6C0HFH3</accession>
<feature type="compositionally biased region" description="Basic residues" evidence="1">
    <location>
        <begin position="64"/>
        <end position="79"/>
    </location>
</feature>
<evidence type="ECO:0000256" key="1">
    <source>
        <dbReference type="SAM" id="MobiDB-lite"/>
    </source>
</evidence>
<dbReference type="EMBL" id="MN739946">
    <property type="protein sequence ID" value="QHT79204.1"/>
    <property type="molecule type" value="Genomic_DNA"/>
</dbReference>
<feature type="region of interest" description="Disordered" evidence="1">
    <location>
        <begin position="35"/>
        <end position="79"/>
    </location>
</feature>